<proteinExistence type="predicted"/>
<protein>
    <submittedName>
        <fullName evidence="2">Uncharacterized protein</fullName>
    </submittedName>
</protein>
<keyword evidence="3" id="KW-1185">Reference proteome</keyword>
<feature type="region of interest" description="Disordered" evidence="1">
    <location>
        <begin position="1"/>
        <end position="21"/>
    </location>
</feature>
<dbReference type="Proteomes" id="UP000094527">
    <property type="component" value="Unassembled WGS sequence"/>
</dbReference>
<feature type="compositionally biased region" description="Basic and acidic residues" evidence="1">
    <location>
        <begin position="346"/>
        <end position="360"/>
    </location>
</feature>
<gene>
    <name evidence="2" type="ORF">Ocin01_03959</name>
</gene>
<organism evidence="2 3">
    <name type="scientific">Orchesella cincta</name>
    <name type="common">Springtail</name>
    <name type="synonym">Podura cincta</name>
    <dbReference type="NCBI Taxonomy" id="48709"/>
    <lineage>
        <taxon>Eukaryota</taxon>
        <taxon>Metazoa</taxon>
        <taxon>Ecdysozoa</taxon>
        <taxon>Arthropoda</taxon>
        <taxon>Hexapoda</taxon>
        <taxon>Collembola</taxon>
        <taxon>Entomobryomorpha</taxon>
        <taxon>Entomobryoidea</taxon>
        <taxon>Orchesellidae</taxon>
        <taxon>Orchesellinae</taxon>
        <taxon>Orchesella</taxon>
    </lineage>
</organism>
<name>A0A1D2NCJ1_ORCCI</name>
<reference evidence="2 3" key="1">
    <citation type="journal article" date="2016" name="Genome Biol. Evol.">
        <title>Gene Family Evolution Reflects Adaptation to Soil Environmental Stressors in the Genome of the Collembolan Orchesella cincta.</title>
        <authorList>
            <person name="Faddeeva-Vakhrusheva A."/>
            <person name="Derks M.F."/>
            <person name="Anvar S.Y."/>
            <person name="Agamennone V."/>
            <person name="Suring W."/>
            <person name="Smit S."/>
            <person name="van Straalen N.M."/>
            <person name="Roelofs D."/>
        </authorList>
    </citation>
    <scope>NUCLEOTIDE SEQUENCE [LARGE SCALE GENOMIC DNA]</scope>
    <source>
        <tissue evidence="2">Mixed pool</tissue>
    </source>
</reference>
<dbReference type="EMBL" id="LJIJ01000098">
    <property type="protein sequence ID" value="ODN02716.1"/>
    <property type="molecule type" value="Genomic_DNA"/>
</dbReference>
<feature type="region of interest" description="Disordered" evidence="1">
    <location>
        <begin position="328"/>
        <end position="393"/>
    </location>
</feature>
<evidence type="ECO:0000313" key="2">
    <source>
        <dbReference type="EMBL" id="ODN02716.1"/>
    </source>
</evidence>
<comment type="caution">
    <text evidence="2">The sequence shown here is derived from an EMBL/GenBank/DDBJ whole genome shotgun (WGS) entry which is preliminary data.</text>
</comment>
<evidence type="ECO:0000313" key="3">
    <source>
        <dbReference type="Proteomes" id="UP000094527"/>
    </source>
</evidence>
<dbReference type="AlphaFoldDB" id="A0A1D2NCJ1"/>
<feature type="compositionally biased region" description="Basic residues" evidence="1">
    <location>
        <begin position="1"/>
        <end position="10"/>
    </location>
</feature>
<dbReference type="OrthoDB" id="6150133at2759"/>
<feature type="compositionally biased region" description="Acidic residues" evidence="1">
    <location>
        <begin position="333"/>
        <end position="345"/>
    </location>
</feature>
<accession>A0A1D2NCJ1</accession>
<sequence length="393" mass="45590">MAVRSTHHQHNPLASKSMKNMAKVRKRASTLTDVFEKVVEFPAEGPGRVIVRLERLMGSDKIRLTDPRYMALLLKRLEEEEDRTWYKRTRERRKAEHIRFRQLVIDGHADPAPGMQDLYSHPVFRINRILQRLSKLGISVEAHAKLPPIHPIDPFEDDDTGGVFKNYPGHLTLFSGGEDDLTKFLKQIGYIKRVNSDDEIGEDGDYLQEAREAASDYSLVPPEYGREDMDEDGDDFPRALKIREIQKKYGVAPNTDLAIEWKPYRSHLVDKIFSNEDDGVWDLYENSDNIADVYDRQLQVTEEYISSMRGGRADAFFENRKELMKKHLASQGELDEEEKEENEKDENEKAEKDENEKAEKDENEEENADMVSTQSPPKSKRASKEQEYPTWNE</sequence>
<evidence type="ECO:0000256" key="1">
    <source>
        <dbReference type="SAM" id="MobiDB-lite"/>
    </source>
</evidence>